<protein>
    <submittedName>
        <fullName evidence="9">G protein</fullName>
    </submittedName>
</protein>
<dbReference type="GO" id="GO:0019031">
    <property type="term" value="C:viral envelope"/>
    <property type="evidence" value="ECO:0007669"/>
    <property type="project" value="InterPro"/>
</dbReference>
<evidence type="ECO:0000256" key="6">
    <source>
        <dbReference type="ARBA" id="ARBA00023180"/>
    </source>
</evidence>
<gene>
    <name evidence="9" type="primary">G</name>
</gene>
<feature type="domain" description="Spike glycoprotein fusion" evidence="8">
    <location>
        <begin position="64"/>
        <end position="161"/>
    </location>
</feature>
<dbReference type="RefSeq" id="YP_009094392.1">
    <property type="nucleotide sequence ID" value="NC_025395.1"/>
</dbReference>
<reference evidence="9 10" key="1">
    <citation type="journal article" date="2014" name="J. Gen. Virol.">
        <title>Arboretum and Puerto Almendras viruses: two novel rhabdoviruses isolated from mosquitoes in Peru.</title>
        <authorList>
            <person name="Vasilakis N."/>
            <person name="Castro-Llanos F."/>
            <person name="Widen S.G."/>
            <person name="Aguilar P.V."/>
            <person name="Guzman H."/>
            <person name="Guevara C."/>
            <person name="Fernandez R."/>
            <person name="Auguste A.J."/>
            <person name="Wood T.G."/>
            <person name="Popov V."/>
            <person name="Mundal K."/>
            <person name="Ghedin E."/>
            <person name="Kochel T.J."/>
            <person name="Holmes E.C."/>
            <person name="Walker P.J."/>
            <person name="Tesh R.B."/>
        </authorList>
    </citation>
    <scope>NUCLEOTIDE SEQUENCE [LARGE SCALE GENOMIC DNA]</scope>
    <source>
        <strain evidence="9">LO-39</strain>
    </source>
</reference>
<proteinExistence type="predicted"/>
<dbReference type="KEGG" id="vg:21011838"/>
<keyword evidence="5 7" id="KW-0472">Membrane</keyword>
<organism evidence="9 10">
    <name type="scientific">Puerto Almendras virus</name>
    <dbReference type="NCBI Taxonomy" id="1479613"/>
    <lineage>
        <taxon>Viruses</taxon>
        <taxon>Riboviria</taxon>
        <taxon>Orthornavirae</taxon>
        <taxon>Negarnaviricota</taxon>
        <taxon>Haploviricotina</taxon>
        <taxon>Monjiviricetes</taxon>
        <taxon>Mononegavirales</taxon>
        <taxon>Rhabdoviridae</taxon>
        <taxon>Alpharhabdovirinae</taxon>
        <taxon>Almendravirus</taxon>
        <taxon>Almendravirus almendras</taxon>
    </lineage>
</organism>
<evidence type="ECO:0000259" key="8">
    <source>
        <dbReference type="Pfam" id="PF00974"/>
    </source>
</evidence>
<dbReference type="InterPro" id="IPR001903">
    <property type="entry name" value="Rhabdo_glycop_FD"/>
</dbReference>
<dbReference type="Proteomes" id="UP000158370">
    <property type="component" value="Segment"/>
</dbReference>
<comment type="subcellular location">
    <subcellularLocation>
        <location evidence="1">Membrane</location>
        <topology evidence="1">Single-pass type I membrane protein</topology>
    </subcellularLocation>
</comment>
<dbReference type="SUPFAM" id="SSF161008">
    <property type="entry name" value="Viral glycoprotein ectodomain-like"/>
    <property type="match status" value="1"/>
</dbReference>
<accession>X4QM08</accession>
<keyword evidence="4 7" id="KW-1133">Transmembrane helix</keyword>
<evidence type="ECO:0000256" key="3">
    <source>
        <dbReference type="ARBA" id="ARBA00022729"/>
    </source>
</evidence>
<dbReference type="GO" id="GO:0016020">
    <property type="term" value="C:membrane"/>
    <property type="evidence" value="ECO:0007669"/>
    <property type="project" value="UniProtKB-SubCell"/>
</dbReference>
<keyword evidence="10" id="KW-1185">Reference proteome</keyword>
<keyword evidence="6" id="KW-0325">Glycoprotein</keyword>
<evidence type="ECO:0000256" key="5">
    <source>
        <dbReference type="ARBA" id="ARBA00023136"/>
    </source>
</evidence>
<dbReference type="GeneID" id="21011838"/>
<evidence type="ECO:0000256" key="2">
    <source>
        <dbReference type="ARBA" id="ARBA00022692"/>
    </source>
</evidence>
<feature type="transmembrane region" description="Helical" evidence="7">
    <location>
        <begin position="420"/>
        <end position="441"/>
    </location>
</feature>
<keyword evidence="2 7" id="KW-0812">Transmembrane</keyword>
<dbReference type="OrthoDB" id="21147at10239"/>
<evidence type="ECO:0000256" key="7">
    <source>
        <dbReference type="SAM" id="Phobius"/>
    </source>
</evidence>
<evidence type="ECO:0000256" key="4">
    <source>
        <dbReference type="ARBA" id="ARBA00022989"/>
    </source>
</evidence>
<dbReference type="EMBL" id="KF534749">
    <property type="protein sequence ID" value="AHU86501.1"/>
    <property type="molecule type" value="Viral_cRNA"/>
</dbReference>
<dbReference type="Pfam" id="PF00974">
    <property type="entry name" value="Rhabdo_glycop_FD"/>
    <property type="match status" value="1"/>
</dbReference>
<evidence type="ECO:0000313" key="9">
    <source>
        <dbReference type="EMBL" id="AHU86501.1"/>
    </source>
</evidence>
<evidence type="ECO:0000313" key="10">
    <source>
        <dbReference type="Proteomes" id="UP000158370"/>
    </source>
</evidence>
<evidence type="ECO:0000256" key="1">
    <source>
        <dbReference type="ARBA" id="ARBA00004479"/>
    </source>
</evidence>
<name>X4QM08_9RHAB</name>
<sequence length="470" mass="55346">MITHKYILPIIVLSNFMPVKRDDLTCPIYNHQNVEFVNTTITYIRLNSVLLQSKSLELKQMPYVRGHICQKIRYITTCKANLFTSNEIFYKKEYLTVTKNDCEMKAVHETGEYPAPICTWSLFGSNLHNEEIIVTEIQSHDYHYDLFNGKIKDSEYLFEHCTLMYCKLREHKGYWIKSEPTKNDICPIVQDDEIVAELKFYNENHFLKINHHLYSTEEVCKIKYCNNSLLFFKDIGFFNIKSTLQKMDKIFKKCTKIEDLRYIIHDNVEKIDNLNDCLNFKLNVLTNKDRTIAYHDIRKLHPKGTGINRIYRLNGNNTLESAIAYYGSVESNETKIYLDYWNDCSKTHTCTYNGYMGKKGLNIRARLNIDLFQEVYEEDSSLLIYNGTTDLSTGTIGELTKGDANVTFTTKEWIPHISNYIIIIVFCLLSGAVFIIMINIYNRIMVMKRNRKAFYNRENDNRVIYVNDWK</sequence>
<keyword evidence="3" id="KW-0732">Signal</keyword>